<proteinExistence type="predicted"/>
<evidence type="ECO:0000313" key="1">
    <source>
        <dbReference type="EMBL" id="CAI9618575.1"/>
    </source>
</evidence>
<protein>
    <submittedName>
        <fullName evidence="1">Uncharacterized protein</fullName>
    </submittedName>
</protein>
<gene>
    <name evidence="1" type="ORF">SPARVUS_LOCUS15698852</name>
</gene>
<dbReference type="EMBL" id="CATNWA010020477">
    <property type="protein sequence ID" value="CAI9618575.1"/>
    <property type="molecule type" value="Genomic_DNA"/>
</dbReference>
<sequence length="46" mass="5503">MAIFFNPSHQQTLLFTSVDGLDVSVRWLQFHLKFLYHFCYSILPNK</sequence>
<accession>A0ABN9HA45</accession>
<name>A0ABN9HA45_9NEOB</name>
<keyword evidence="2" id="KW-1185">Reference proteome</keyword>
<dbReference type="Proteomes" id="UP001162483">
    <property type="component" value="Unassembled WGS sequence"/>
</dbReference>
<evidence type="ECO:0000313" key="2">
    <source>
        <dbReference type="Proteomes" id="UP001162483"/>
    </source>
</evidence>
<reference evidence="1" key="1">
    <citation type="submission" date="2023-05" db="EMBL/GenBank/DDBJ databases">
        <authorList>
            <person name="Stuckert A."/>
        </authorList>
    </citation>
    <scope>NUCLEOTIDE SEQUENCE</scope>
</reference>
<organism evidence="1 2">
    <name type="scientific">Staurois parvus</name>
    <dbReference type="NCBI Taxonomy" id="386267"/>
    <lineage>
        <taxon>Eukaryota</taxon>
        <taxon>Metazoa</taxon>
        <taxon>Chordata</taxon>
        <taxon>Craniata</taxon>
        <taxon>Vertebrata</taxon>
        <taxon>Euteleostomi</taxon>
        <taxon>Amphibia</taxon>
        <taxon>Batrachia</taxon>
        <taxon>Anura</taxon>
        <taxon>Neobatrachia</taxon>
        <taxon>Ranoidea</taxon>
        <taxon>Ranidae</taxon>
        <taxon>Staurois</taxon>
    </lineage>
</organism>
<comment type="caution">
    <text evidence="1">The sequence shown here is derived from an EMBL/GenBank/DDBJ whole genome shotgun (WGS) entry which is preliminary data.</text>
</comment>